<keyword evidence="1" id="KW-0378">Hydrolase</keyword>
<dbReference type="GO" id="GO:0005829">
    <property type="term" value="C:cytosol"/>
    <property type="evidence" value="ECO:0007669"/>
    <property type="project" value="TreeGrafter"/>
</dbReference>
<dbReference type="SFLD" id="SFLDG01129">
    <property type="entry name" value="C1.5:_HAD__Beta-PGM__Phosphata"/>
    <property type="match status" value="1"/>
</dbReference>
<organism evidence="1 2">
    <name type="scientific">Zhihengliuella flava</name>
    <dbReference type="NCBI Taxonomy" id="1285193"/>
    <lineage>
        <taxon>Bacteria</taxon>
        <taxon>Bacillati</taxon>
        <taxon>Actinomycetota</taxon>
        <taxon>Actinomycetes</taxon>
        <taxon>Micrococcales</taxon>
        <taxon>Micrococcaceae</taxon>
        <taxon>Zhihengliuella</taxon>
    </lineage>
</organism>
<sequence length="231" mass="24242">MKSAPPQRAVLFDLDGTLVDPRNAITSGLRSALSSHGVLAPSDHELEAMIGPPLAESLQSVSGVTAENLPSIIEAYRRQYRATGMASSAVYPGIEELVTELRRDGVLIGVATSKPEPLAVELLTVMQIHEAFDVVCGATAREDGPHEGKAAIIARALQRLGDPPLAVMVGDRHFDVEGARAHGLACVGVEWGYARAGELEAAGAAYLATDAVAARRGITELLDVAAKGECR</sequence>
<dbReference type="EC" id="3.1.3.18" evidence="1"/>
<keyword evidence="2" id="KW-1185">Reference proteome</keyword>
<dbReference type="RefSeq" id="WP_196834919.1">
    <property type="nucleotide sequence ID" value="NZ_JADOTZ010000001.1"/>
</dbReference>
<evidence type="ECO:0000313" key="2">
    <source>
        <dbReference type="Proteomes" id="UP000625033"/>
    </source>
</evidence>
<dbReference type="PANTHER" id="PTHR43434:SF20">
    <property type="entry name" value="5'-NUCLEOTIDASE"/>
    <property type="match status" value="1"/>
</dbReference>
<accession>A0A931D7G8</accession>
<dbReference type="SUPFAM" id="SSF56784">
    <property type="entry name" value="HAD-like"/>
    <property type="match status" value="1"/>
</dbReference>
<comment type="caution">
    <text evidence="1">The sequence shown here is derived from an EMBL/GenBank/DDBJ whole genome shotgun (WGS) entry which is preliminary data.</text>
</comment>
<dbReference type="AlphaFoldDB" id="A0A931D7G8"/>
<protein>
    <submittedName>
        <fullName evidence="1">Phosphoglycolate phosphatase</fullName>
        <ecNumber evidence="1">3.1.3.18</ecNumber>
    </submittedName>
</protein>
<dbReference type="GO" id="GO:0004713">
    <property type="term" value="F:protein tyrosine kinase activity"/>
    <property type="evidence" value="ECO:0007669"/>
    <property type="project" value="TreeGrafter"/>
</dbReference>
<dbReference type="PANTHER" id="PTHR43434">
    <property type="entry name" value="PHOSPHOGLYCOLATE PHOSPHATASE"/>
    <property type="match status" value="1"/>
</dbReference>
<gene>
    <name evidence="1" type="ORF">IW252_000254</name>
</gene>
<dbReference type="Proteomes" id="UP000625033">
    <property type="component" value="Unassembled WGS sequence"/>
</dbReference>
<dbReference type="GO" id="GO:0008967">
    <property type="term" value="F:phosphoglycolate phosphatase activity"/>
    <property type="evidence" value="ECO:0007669"/>
    <property type="project" value="UniProtKB-EC"/>
</dbReference>
<evidence type="ECO:0000313" key="1">
    <source>
        <dbReference type="EMBL" id="MBG6083487.1"/>
    </source>
</evidence>
<proteinExistence type="predicted"/>
<dbReference type="InterPro" id="IPR023214">
    <property type="entry name" value="HAD_sf"/>
</dbReference>
<dbReference type="Gene3D" id="1.10.150.240">
    <property type="entry name" value="Putative phosphatase, domain 2"/>
    <property type="match status" value="1"/>
</dbReference>
<dbReference type="InterPro" id="IPR036412">
    <property type="entry name" value="HAD-like_sf"/>
</dbReference>
<dbReference type="EMBL" id="JADOTZ010000001">
    <property type="protein sequence ID" value="MBG6083487.1"/>
    <property type="molecule type" value="Genomic_DNA"/>
</dbReference>
<dbReference type="InterPro" id="IPR041492">
    <property type="entry name" value="HAD_2"/>
</dbReference>
<dbReference type="Gene3D" id="3.40.50.1000">
    <property type="entry name" value="HAD superfamily/HAD-like"/>
    <property type="match status" value="1"/>
</dbReference>
<dbReference type="SFLD" id="SFLDS00003">
    <property type="entry name" value="Haloacid_Dehalogenase"/>
    <property type="match status" value="1"/>
</dbReference>
<name>A0A931D7G8_9MICC</name>
<reference evidence="1" key="1">
    <citation type="submission" date="2020-11" db="EMBL/GenBank/DDBJ databases">
        <title>Sequencing the genomes of 1000 actinobacteria strains.</title>
        <authorList>
            <person name="Klenk H.-P."/>
        </authorList>
    </citation>
    <scope>NUCLEOTIDE SEQUENCE</scope>
    <source>
        <strain evidence="1">DSM 26152</strain>
    </source>
</reference>
<dbReference type="InterPro" id="IPR050155">
    <property type="entry name" value="HAD-like_hydrolase_sf"/>
</dbReference>
<dbReference type="Pfam" id="PF13419">
    <property type="entry name" value="HAD_2"/>
    <property type="match status" value="1"/>
</dbReference>
<dbReference type="InterPro" id="IPR023198">
    <property type="entry name" value="PGP-like_dom2"/>
</dbReference>